<keyword evidence="3" id="KW-1185">Reference proteome</keyword>
<gene>
    <name evidence="2" type="ORF">IW248_001899</name>
</gene>
<organism evidence="2 3">
    <name type="scientific">Micromonospora ureilytica</name>
    <dbReference type="NCBI Taxonomy" id="709868"/>
    <lineage>
        <taxon>Bacteria</taxon>
        <taxon>Bacillati</taxon>
        <taxon>Actinomycetota</taxon>
        <taxon>Actinomycetes</taxon>
        <taxon>Micromonosporales</taxon>
        <taxon>Micromonosporaceae</taxon>
        <taxon>Micromonospora</taxon>
    </lineage>
</organism>
<sequence>MSGSTDATRDGSPRTPISWAGMSPRCARSCA</sequence>
<comment type="caution">
    <text evidence="2">The sequence shown here is derived from an EMBL/GenBank/DDBJ whole genome shotgun (WGS) entry which is preliminary data.</text>
</comment>
<proteinExistence type="predicted"/>
<protein>
    <submittedName>
        <fullName evidence="2">Uncharacterized protein</fullName>
    </submittedName>
</protein>
<dbReference type="Proteomes" id="UP000614915">
    <property type="component" value="Unassembled WGS sequence"/>
</dbReference>
<dbReference type="EMBL" id="JADOTX010000001">
    <property type="protein sequence ID" value="MBG6065612.1"/>
    <property type="molecule type" value="Genomic_DNA"/>
</dbReference>
<accession>A0ABS0JEX1</accession>
<evidence type="ECO:0000313" key="2">
    <source>
        <dbReference type="EMBL" id="MBG6065612.1"/>
    </source>
</evidence>
<reference evidence="2 3" key="1">
    <citation type="submission" date="2020-11" db="EMBL/GenBank/DDBJ databases">
        <title>Sequencing the genomes of 1000 actinobacteria strains.</title>
        <authorList>
            <person name="Klenk H.-P."/>
        </authorList>
    </citation>
    <scope>NUCLEOTIDE SEQUENCE [LARGE SCALE GENOMIC DNA]</scope>
    <source>
        <strain evidence="2 3">DSM 101692</strain>
    </source>
</reference>
<feature type="region of interest" description="Disordered" evidence="1">
    <location>
        <begin position="1"/>
        <end position="31"/>
    </location>
</feature>
<evidence type="ECO:0000313" key="3">
    <source>
        <dbReference type="Proteomes" id="UP000614915"/>
    </source>
</evidence>
<name>A0ABS0JEX1_9ACTN</name>
<evidence type="ECO:0000256" key="1">
    <source>
        <dbReference type="SAM" id="MobiDB-lite"/>
    </source>
</evidence>